<dbReference type="PANTHER" id="PTHR31639:SF312">
    <property type="entry name" value="CYCLIN-LIKE F-BOX"/>
    <property type="match status" value="1"/>
</dbReference>
<evidence type="ECO:0000313" key="4">
    <source>
        <dbReference type="Proteomes" id="UP000594263"/>
    </source>
</evidence>
<dbReference type="SUPFAM" id="SSF52047">
    <property type="entry name" value="RNI-like"/>
    <property type="match status" value="1"/>
</dbReference>
<dbReference type="OMA" id="HVFANDI"/>
<keyword evidence="4" id="KW-1185">Reference proteome</keyword>
<dbReference type="Proteomes" id="UP000594263">
    <property type="component" value="Unplaced"/>
</dbReference>
<dbReference type="SUPFAM" id="SSF81383">
    <property type="entry name" value="F-box domain"/>
    <property type="match status" value="1"/>
</dbReference>
<dbReference type="PANTHER" id="PTHR31639">
    <property type="entry name" value="F-BOX PROTEIN-LIKE"/>
    <property type="match status" value="1"/>
</dbReference>
<evidence type="ECO:0008006" key="5">
    <source>
        <dbReference type="Google" id="ProtNLM"/>
    </source>
</evidence>
<dbReference type="InterPro" id="IPR055411">
    <property type="entry name" value="LRR_FXL15/At3g58940/PEG3-like"/>
</dbReference>
<proteinExistence type="predicted"/>
<evidence type="ECO:0000259" key="2">
    <source>
        <dbReference type="Pfam" id="PF24758"/>
    </source>
</evidence>
<protein>
    <recommendedName>
        <fullName evidence="5">F-box domain-containing protein</fullName>
    </recommendedName>
</protein>
<dbReference type="Gene3D" id="3.80.10.10">
    <property type="entry name" value="Ribonuclease Inhibitor"/>
    <property type="match status" value="1"/>
</dbReference>
<reference evidence="3" key="1">
    <citation type="submission" date="2021-01" db="UniProtKB">
        <authorList>
            <consortium name="EnsemblPlants"/>
        </authorList>
    </citation>
    <scope>IDENTIFICATION</scope>
</reference>
<dbReference type="Gramene" id="Kaladp0061s0135.1.v1.1">
    <property type="protein sequence ID" value="Kaladp0061s0135.1.v1.1"/>
    <property type="gene ID" value="Kaladp0061s0135.v1.1"/>
</dbReference>
<accession>A0A7N0UG28</accession>
<dbReference type="InterPro" id="IPR032675">
    <property type="entry name" value="LRR_dom_sf"/>
</dbReference>
<feature type="domain" description="F-box/LRR-repeat protein 15/At3g58940/PEG3-like LRR" evidence="2">
    <location>
        <begin position="110"/>
        <end position="229"/>
    </location>
</feature>
<feature type="domain" description="F-box" evidence="1">
    <location>
        <begin position="19"/>
        <end position="59"/>
    </location>
</feature>
<dbReference type="InterPro" id="IPR001810">
    <property type="entry name" value="F-box_dom"/>
</dbReference>
<dbReference type="Pfam" id="PF24758">
    <property type="entry name" value="LRR_At5g56370"/>
    <property type="match status" value="1"/>
</dbReference>
<dbReference type="AlphaFoldDB" id="A0A7N0UG28"/>
<dbReference type="InterPro" id="IPR036047">
    <property type="entry name" value="F-box-like_dom_sf"/>
</dbReference>
<organism evidence="3 4">
    <name type="scientific">Kalanchoe fedtschenkoi</name>
    <name type="common">Lavender scallops</name>
    <name type="synonym">South American air plant</name>
    <dbReference type="NCBI Taxonomy" id="63787"/>
    <lineage>
        <taxon>Eukaryota</taxon>
        <taxon>Viridiplantae</taxon>
        <taxon>Streptophyta</taxon>
        <taxon>Embryophyta</taxon>
        <taxon>Tracheophyta</taxon>
        <taxon>Spermatophyta</taxon>
        <taxon>Magnoliopsida</taxon>
        <taxon>eudicotyledons</taxon>
        <taxon>Gunneridae</taxon>
        <taxon>Pentapetalae</taxon>
        <taxon>Saxifragales</taxon>
        <taxon>Crassulaceae</taxon>
        <taxon>Kalanchoe</taxon>
    </lineage>
</organism>
<evidence type="ECO:0000259" key="1">
    <source>
        <dbReference type="Pfam" id="PF00646"/>
    </source>
</evidence>
<evidence type="ECO:0000313" key="3">
    <source>
        <dbReference type="EnsemblPlants" id="Kaladp0061s0135.1.v1.1"/>
    </source>
</evidence>
<dbReference type="Pfam" id="PF00646">
    <property type="entry name" value="F-box"/>
    <property type="match status" value="1"/>
</dbReference>
<name>A0A7N0UG28_KALFE</name>
<dbReference type="EnsemblPlants" id="Kaladp0061s0135.1.v1.1">
    <property type="protein sequence ID" value="Kaladp0061s0135.1.v1.1"/>
    <property type="gene ID" value="Kaladp0061s0135.v1.1"/>
</dbReference>
<sequence>SVMAAGEKRVRSEDGDDRISELPDNLREHILDCLSIKDAIATSVLSSKWRYCWTGQRKLKFDEDFWDFDGDFTLLEHARVIDRVLMLHSGPIREFVLYIPNMEYKTVDINMWLRVLSNNGVQKIEINAREYKEKRTAGPFPMPSCLFRCRDLEELSLCNFTLGLDSVEVAPDALGSLISGCPMLETLSLKDTDLEKPLPLKAPNLKNFYFDDSALENIIFKDVPKLTRPLPENFPSSTSTPLENLRALTLRSVNICFSDDILFTLCLLRSSPRLQELTIHLNAKVGCRHKIKKSKGAAVKLLESEAKKRILSCCSPHTIKIRGVEGLRHEILLIKILQMHYRKTMSIIIESGL</sequence>